<sequence length="256" mass="28199">MAGVQRVSAVPAAGWPPERSICGVSACGRQPSRRGTVGYVDLEPVVDSSERLTRRGESYISTQCVRCECPSLEEYRGPWLEMGISVTQVDRVIEFQRRWGGLVLPPSLDYEGGPKMLYADMTSEAPERDGWFEAGTQRVSMAYDFMIGPAGEFGIDGDRWVPLHASIEGWIESVALAHHASYWAQRISTIRGDAIDGLDSSTFEPVTEIRGLADTWWRGPDSLIAIYTGEAECYSAPRLRVARVYAGLDEWGLSGG</sequence>
<keyword evidence="2" id="KW-1185">Reference proteome</keyword>
<dbReference type="RefSeq" id="WP_397093537.1">
    <property type="nucleotide sequence ID" value="NZ_JBIRYO010000015.1"/>
</dbReference>
<dbReference type="EMBL" id="JBIRYO010000015">
    <property type="protein sequence ID" value="MFI2476204.1"/>
    <property type="molecule type" value="Genomic_DNA"/>
</dbReference>
<proteinExistence type="predicted"/>
<organism evidence="1 2">
    <name type="scientific">Nocardia xishanensis</name>
    <dbReference type="NCBI Taxonomy" id="238964"/>
    <lineage>
        <taxon>Bacteria</taxon>
        <taxon>Bacillati</taxon>
        <taxon>Actinomycetota</taxon>
        <taxon>Actinomycetes</taxon>
        <taxon>Mycobacteriales</taxon>
        <taxon>Nocardiaceae</taxon>
        <taxon>Nocardia</taxon>
    </lineage>
</organism>
<dbReference type="Proteomes" id="UP001611415">
    <property type="component" value="Unassembled WGS sequence"/>
</dbReference>
<gene>
    <name evidence="1" type="ORF">ACH49W_22730</name>
</gene>
<evidence type="ECO:0000313" key="1">
    <source>
        <dbReference type="EMBL" id="MFI2476204.1"/>
    </source>
</evidence>
<protein>
    <recommendedName>
        <fullName evidence="3">DUF3298 domain-containing protein</fullName>
    </recommendedName>
</protein>
<evidence type="ECO:0008006" key="3">
    <source>
        <dbReference type="Google" id="ProtNLM"/>
    </source>
</evidence>
<accession>A0ABW7X542</accession>
<comment type="caution">
    <text evidence="1">The sequence shown here is derived from an EMBL/GenBank/DDBJ whole genome shotgun (WGS) entry which is preliminary data.</text>
</comment>
<reference evidence="1 2" key="1">
    <citation type="submission" date="2024-10" db="EMBL/GenBank/DDBJ databases">
        <title>The Natural Products Discovery Center: Release of the First 8490 Sequenced Strains for Exploring Actinobacteria Biosynthetic Diversity.</title>
        <authorList>
            <person name="Kalkreuter E."/>
            <person name="Kautsar S.A."/>
            <person name="Yang D."/>
            <person name="Bader C.D."/>
            <person name="Teijaro C.N."/>
            <person name="Fluegel L."/>
            <person name="Davis C.M."/>
            <person name="Simpson J.R."/>
            <person name="Lauterbach L."/>
            <person name="Steele A.D."/>
            <person name="Gui C."/>
            <person name="Meng S."/>
            <person name="Li G."/>
            <person name="Viehrig K."/>
            <person name="Ye F."/>
            <person name="Su P."/>
            <person name="Kiefer A.F."/>
            <person name="Nichols A."/>
            <person name="Cepeda A.J."/>
            <person name="Yan W."/>
            <person name="Fan B."/>
            <person name="Jiang Y."/>
            <person name="Adhikari A."/>
            <person name="Zheng C.-J."/>
            <person name="Schuster L."/>
            <person name="Cowan T.M."/>
            <person name="Smanski M.J."/>
            <person name="Chevrette M.G."/>
            <person name="De Carvalho L.P.S."/>
            <person name="Shen B."/>
        </authorList>
    </citation>
    <scope>NUCLEOTIDE SEQUENCE [LARGE SCALE GENOMIC DNA]</scope>
    <source>
        <strain evidence="1 2">NPDC019275</strain>
    </source>
</reference>
<name>A0ABW7X542_9NOCA</name>
<evidence type="ECO:0000313" key="2">
    <source>
        <dbReference type="Proteomes" id="UP001611415"/>
    </source>
</evidence>